<dbReference type="GO" id="GO:0003727">
    <property type="term" value="F:single-stranded RNA binding"/>
    <property type="evidence" value="ECO:0007669"/>
    <property type="project" value="TreeGrafter"/>
</dbReference>
<dbReference type="Proteomes" id="UP000759537">
    <property type="component" value="Unassembled WGS sequence"/>
</dbReference>
<dbReference type="Pfam" id="PF00570">
    <property type="entry name" value="HRDC"/>
    <property type="match status" value="1"/>
</dbReference>
<dbReference type="InterPro" id="IPR002562">
    <property type="entry name" value="3'-5'_exonuclease_dom"/>
</dbReference>
<comment type="caution">
    <text evidence="11">The sequence shown here is derived from an EMBL/GenBank/DDBJ whole genome shotgun (WGS) entry which is preliminary data.</text>
</comment>
<dbReference type="Gene3D" id="1.10.150.80">
    <property type="entry name" value="HRDC domain"/>
    <property type="match status" value="1"/>
</dbReference>
<evidence type="ECO:0000256" key="5">
    <source>
        <dbReference type="ARBA" id="ARBA00022835"/>
    </source>
</evidence>
<dbReference type="PROSITE" id="PS50967">
    <property type="entry name" value="HRDC"/>
    <property type="match status" value="1"/>
</dbReference>
<feature type="compositionally biased region" description="Basic and acidic residues" evidence="9">
    <location>
        <begin position="799"/>
        <end position="816"/>
    </location>
</feature>
<evidence type="ECO:0000256" key="1">
    <source>
        <dbReference type="ARBA" id="ARBA00004123"/>
    </source>
</evidence>
<dbReference type="InterPro" id="IPR045092">
    <property type="entry name" value="Rrp6-like"/>
</dbReference>
<evidence type="ECO:0000313" key="12">
    <source>
        <dbReference type="Proteomes" id="UP000759537"/>
    </source>
</evidence>
<dbReference type="InterPro" id="IPR012337">
    <property type="entry name" value="RNaseH-like_sf"/>
</dbReference>
<keyword evidence="3" id="KW-0540">Nuclease</keyword>
<dbReference type="InterPro" id="IPR044876">
    <property type="entry name" value="HRDC_dom_sf"/>
</dbReference>
<comment type="subcellular location">
    <subcellularLocation>
        <location evidence="1">Nucleus</location>
    </subcellularLocation>
</comment>
<evidence type="ECO:0000256" key="6">
    <source>
        <dbReference type="ARBA" id="ARBA00022839"/>
    </source>
</evidence>
<organism evidence="11 12">
    <name type="scientific">Russula ochroleuca</name>
    <dbReference type="NCBI Taxonomy" id="152965"/>
    <lineage>
        <taxon>Eukaryota</taxon>
        <taxon>Fungi</taxon>
        <taxon>Dikarya</taxon>
        <taxon>Basidiomycota</taxon>
        <taxon>Agaricomycotina</taxon>
        <taxon>Agaricomycetes</taxon>
        <taxon>Russulales</taxon>
        <taxon>Russulaceae</taxon>
        <taxon>Russula</taxon>
    </lineage>
</organism>
<dbReference type="InterPro" id="IPR049559">
    <property type="entry name" value="Rrp6p-like_exo"/>
</dbReference>
<feature type="region of interest" description="Disordered" evidence="9">
    <location>
        <begin position="125"/>
        <end position="147"/>
    </location>
</feature>
<dbReference type="GO" id="GO:0005730">
    <property type="term" value="C:nucleolus"/>
    <property type="evidence" value="ECO:0007669"/>
    <property type="project" value="TreeGrafter"/>
</dbReference>
<reference evidence="11" key="1">
    <citation type="submission" date="2019-10" db="EMBL/GenBank/DDBJ databases">
        <authorList>
            <consortium name="DOE Joint Genome Institute"/>
            <person name="Kuo A."/>
            <person name="Miyauchi S."/>
            <person name="Kiss E."/>
            <person name="Drula E."/>
            <person name="Kohler A."/>
            <person name="Sanchez-Garcia M."/>
            <person name="Andreopoulos B."/>
            <person name="Barry K.W."/>
            <person name="Bonito G."/>
            <person name="Buee M."/>
            <person name="Carver A."/>
            <person name="Chen C."/>
            <person name="Cichocki N."/>
            <person name="Clum A."/>
            <person name="Culley D."/>
            <person name="Crous P.W."/>
            <person name="Fauchery L."/>
            <person name="Girlanda M."/>
            <person name="Hayes R."/>
            <person name="Keri Z."/>
            <person name="LaButti K."/>
            <person name="Lipzen A."/>
            <person name="Lombard V."/>
            <person name="Magnuson J."/>
            <person name="Maillard F."/>
            <person name="Morin E."/>
            <person name="Murat C."/>
            <person name="Nolan M."/>
            <person name="Ohm R."/>
            <person name="Pangilinan J."/>
            <person name="Pereira M."/>
            <person name="Perotto S."/>
            <person name="Peter M."/>
            <person name="Riley R."/>
            <person name="Sitrit Y."/>
            <person name="Stielow B."/>
            <person name="Szollosi G."/>
            <person name="Zifcakova L."/>
            <person name="Stursova M."/>
            <person name="Spatafora J.W."/>
            <person name="Tedersoo L."/>
            <person name="Vaario L.-M."/>
            <person name="Yamada A."/>
            <person name="Yan M."/>
            <person name="Wang P."/>
            <person name="Xu J."/>
            <person name="Bruns T."/>
            <person name="Baldrian P."/>
            <person name="Vilgalys R."/>
            <person name="Henrissat B."/>
            <person name="Grigoriev I.V."/>
            <person name="Hibbett D."/>
            <person name="Nagy L.G."/>
            <person name="Martin F.M."/>
        </authorList>
    </citation>
    <scope>NUCLEOTIDE SEQUENCE</scope>
    <source>
        <strain evidence="11">Prilba</strain>
    </source>
</reference>
<evidence type="ECO:0000259" key="10">
    <source>
        <dbReference type="PROSITE" id="PS50967"/>
    </source>
</evidence>
<dbReference type="GO" id="GO:0071038">
    <property type="term" value="P:TRAMP-dependent tRNA surveillance pathway"/>
    <property type="evidence" value="ECO:0007669"/>
    <property type="project" value="TreeGrafter"/>
</dbReference>
<comment type="similarity">
    <text evidence="8">Belongs to the exosome component 10/RRP6 family.</text>
</comment>
<keyword evidence="7" id="KW-0539">Nucleus</keyword>
<dbReference type="FunFam" id="1.10.150.80:FF:000001">
    <property type="entry name" value="Putative exosome component 10"/>
    <property type="match status" value="1"/>
</dbReference>
<keyword evidence="5" id="KW-0271">Exosome</keyword>
<dbReference type="CDD" id="cd06147">
    <property type="entry name" value="Rrp6p_like_exo"/>
    <property type="match status" value="1"/>
</dbReference>
<feature type="region of interest" description="Disordered" evidence="9">
    <location>
        <begin position="566"/>
        <end position="594"/>
    </location>
</feature>
<reference evidence="11" key="2">
    <citation type="journal article" date="2020" name="Nat. Commun.">
        <title>Large-scale genome sequencing of mycorrhizal fungi provides insights into the early evolution of symbiotic traits.</title>
        <authorList>
            <person name="Miyauchi S."/>
            <person name="Kiss E."/>
            <person name="Kuo A."/>
            <person name="Drula E."/>
            <person name="Kohler A."/>
            <person name="Sanchez-Garcia M."/>
            <person name="Morin E."/>
            <person name="Andreopoulos B."/>
            <person name="Barry K.W."/>
            <person name="Bonito G."/>
            <person name="Buee M."/>
            <person name="Carver A."/>
            <person name="Chen C."/>
            <person name="Cichocki N."/>
            <person name="Clum A."/>
            <person name="Culley D."/>
            <person name="Crous P.W."/>
            <person name="Fauchery L."/>
            <person name="Girlanda M."/>
            <person name="Hayes R.D."/>
            <person name="Keri Z."/>
            <person name="LaButti K."/>
            <person name="Lipzen A."/>
            <person name="Lombard V."/>
            <person name="Magnuson J."/>
            <person name="Maillard F."/>
            <person name="Murat C."/>
            <person name="Nolan M."/>
            <person name="Ohm R.A."/>
            <person name="Pangilinan J."/>
            <person name="Pereira M.F."/>
            <person name="Perotto S."/>
            <person name="Peter M."/>
            <person name="Pfister S."/>
            <person name="Riley R."/>
            <person name="Sitrit Y."/>
            <person name="Stielow J.B."/>
            <person name="Szollosi G."/>
            <person name="Zifcakova L."/>
            <person name="Stursova M."/>
            <person name="Spatafora J.W."/>
            <person name="Tedersoo L."/>
            <person name="Vaario L.M."/>
            <person name="Yamada A."/>
            <person name="Yan M."/>
            <person name="Wang P."/>
            <person name="Xu J."/>
            <person name="Bruns T."/>
            <person name="Baldrian P."/>
            <person name="Vilgalys R."/>
            <person name="Dunand C."/>
            <person name="Henrissat B."/>
            <person name="Grigoriev I.V."/>
            <person name="Hibbett D."/>
            <person name="Nagy L.G."/>
            <person name="Martin F.M."/>
        </authorList>
    </citation>
    <scope>NUCLEOTIDE SEQUENCE</scope>
    <source>
        <strain evidence="11">Prilba</strain>
    </source>
</reference>
<dbReference type="InterPro" id="IPR002121">
    <property type="entry name" value="HRDC_dom"/>
</dbReference>
<dbReference type="PANTHER" id="PTHR12124:SF47">
    <property type="entry name" value="EXOSOME COMPONENT 10"/>
    <property type="match status" value="1"/>
</dbReference>
<proteinExistence type="inferred from homology"/>
<dbReference type="PANTHER" id="PTHR12124">
    <property type="entry name" value="POLYMYOSITIS/SCLERODERMA AUTOANTIGEN-RELATED"/>
    <property type="match status" value="1"/>
</dbReference>
<dbReference type="GO" id="GO:0000176">
    <property type="term" value="C:nuclear exosome (RNase complex)"/>
    <property type="evidence" value="ECO:0007669"/>
    <property type="project" value="InterPro"/>
</dbReference>
<feature type="compositionally biased region" description="Basic residues" evidence="9">
    <location>
        <begin position="786"/>
        <end position="795"/>
    </location>
</feature>
<evidence type="ECO:0000256" key="2">
    <source>
        <dbReference type="ARBA" id="ARBA00022552"/>
    </source>
</evidence>
<dbReference type="FunFam" id="3.30.420.10:FF:000059">
    <property type="entry name" value="Exosome complex exonuclease Rrp6"/>
    <property type="match status" value="1"/>
</dbReference>
<evidence type="ECO:0000256" key="9">
    <source>
        <dbReference type="SAM" id="MobiDB-lite"/>
    </source>
</evidence>
<dbReference type="GO" id="GO:0000467">
    <property type="term" value="P:exonucleolytic trimming to generate mature 3'-end of 5.8S rRNA from tricistronic rRNA transcript (SSU-rRNA, 5.8S rRNA, LSU-rRNA)"/>
    <property type="evidence" value="ECO:0007669"/>
    <property type="project" value="InterPro"/>
</dbReference>
<dbReference type="EMBL" id="WHVB01000024">
    <property type="protein sequence ID" value="KAF8470932.1"/>
    <property type="molecule type" value="Genomic_DNA"/>
</dbReference>
<dbReference type="Pfam" id="PF01612">
    <property type="entry name" value="DNA_pol_A_exo1"/>
    <property type="match status" value="1"/>
</dbReference>
<evidence type="ECO:0000256" key="3">
    <source>
        <dbReference type="ARBA" id="ARBA00022722"/>
    </source>
</evidence>
<feature type="region of interest" description="Disordered" evidence="9">
    <location>
        <begin position="730"/>
        <end position="826"/>
    </location>
</feature>
<evidence type="ECO:0000256" key="8">
    <source>
        <dbReference type="ARBA" id="ARBA00043957"/>
    </source>
</evidence>
<dbReference type="Gene3D" id="3.30.420.10">
    <property type="entry name" value="Ribonuclease H-like superfamily/Ribonuclease H"/>
    <property type="match status" value="1"/>
</dbReference>
<dbReference type="SMART" id="SM00474">
    <property type="entry name" value="35EXOc"/>
    <property type="match status" value="1"/>
</dbReference>
<accession>A0A9P5JXZ9</accession>
<keyword evidence="2" id="KW-0698">rRNA processing</keyword>
<evidence type="ECO:0000256" key="7">
    <source>
        <dbReference type="ARBA" id="ARBA00023242"/>
    </source>
</evidence>
<keyword evidence="12" id="KW-1185">Reference proteome</keyword>
<dbReference type="GO" id="GO:0071037">
    <property type="term" value="P:nuclear polyadenylation-dependent snRNA catabolic process"/>
    <property type="evidence" value="ECO:0007669"/>
    <property type="project" value="TreeGrafter"/>
</dbReference>
<dbReference type="GO" id="GO:0071040">
    <property type="term" value="P:nuclear polyadenylation-dependent antisense transcript catabolic process"/>
    <property type="evidence" value="ECO:0007669"/>
    <property type="project" value="TreeGrafter"/>
</dbReference>
<dbReference type="Pfam" id="PF08066">
    <property type="entry name" value="PMC2NT"/>
    <property type="match status" value="1"/>
</dbReference>
<dbReference type="GO" id="GO:0000166">
    <property type="term" value="F:nucleotide binding"/>
    <property type="evidence" value="ECO:0007669"/>
    <property type="project" value="InterPro"/>
</dbReference>
<keyword evidence="4" id="KW-0378">Hydrolase</keyword>
<sequence>MDSSQTPLSKPAFDGYYAQLQTAALKATKHAAGLPADLAFHRSVDSDLAKDLETCSKKVVSMSNVLLDLMSTIGNSKSAKGKGKARLQDEDDFLDRFEALVVEPMDQLLERADIALDQFSGRTKAPAIAIKPPEPKKKASSSKRQAPVIQHVSHLPKPQIKFKRRADFTNGAPWFPALRHKFNAQVPLGYNFHPENIGDDSESVLPTHPYRYEINNLCYPTHMFRSRTPIPYRPLEETPLTWVSKRAQLTELIDKLQKAKEIAIDLEYHSYRTYSGFVCLMQISTREEDWIVDPFELRDELEDLNEVFTNPNIVKVLHGADSDVVWLQQDFNLYLVNMFDTFHASKVLEFPRHGLATLLEMYCDLSPDKRYQLADWRIRPLSDEMLKYARADTHFLLYVYDNLRNALLDRAASRSASPESRADSPTTADALVREVLSRSAETALRTYSSEPYDAEGGTGSNGWDTLARKWNKPALGMDSAPGVQREVFRAVHVWRDRVAREEDESTGYVLSNRFVFKLVEQPPADMAALLHAFSSTPPVVKRRAKELLDVIRDAVRKGLSGVAEEPRELLPASSSEATVAPSKMDIDVPSAPTQPVPQLTSLWSRSKDLPIAATSSLFGTAIQPSRHQPLYSTSSSSLFGSLPTSGPPKINSSSRFQDVVNKIHSTLVIAPTVPPAPPPAAVVSSAEVVDTSITNAAIDGAMAEISFVPAPLRQTVKAEVVDDTIVVVGQRQKKRKRTKKAEMSETPSTPTEHVKAETEEVVPFDFTSAPNILDDVPSEPEDGNSGKRRRSKRRSGAALERRDGFPATPRDRREVKSGNVSQTFRS</sequence>
<dbReference type="GO" id="GO:0000175">
    <property type="term" value="F:3'-5'-RNA exonuclease activity"/>
    <property type="evidence" value="ECO:0007669"/>
    <property type="project" value="InterPro"/>
</dbReference>
<protein>
    <submittedName>
        <fullName evidence="11">Ribonuclease H-like domain-containing protein</fullName>
    </submittedName>
</protein>
<dbReference type="GO" id="GO:0071044">
    <property type="term" value="P:histone mRNA catabolic process"/>
    <property type="evidence" value="ECO:0007669"/>
    <property type="project" value="TreeGrafter"/>
</dbReference>
<dbReference type="OrthoDB" id="2250022at2759"/>
<evidence type="ECO:0000313" key="11">
    <source>
        <dbReference type="EMBL" id="KAF8470932.1"/>
    </source>
</evidence>
<dbReference type="SUPFAM" id="SSF47819">
    <property type="entry name" value="HRDC-like"/>
    <property type="match status" value="1"/>
</dbReference>
<dbReference type="GO" id="GO:0071036">
    <property type="term" value="P:nuclear polyadenylation-dependent snoRNA catabolic process"/>
    <property type="evidence" value="ECO:0007669"/>
    <property type="project" value="TreeGrafter"/>
</dbReference>
<dbReference type="InterPro" id="IPR010997">
    <property type="entry name" value="HRDC-like_sf"/>
</dbReference>
<keyword evidence="6" id="KW-0269">Exonuclease</keyword>
<evidence type="ECO:0000256" key="4">
    <source>
        <dbReference type="ARBA" id="ARBA00022801"/>
    </source>
</evidence>
<dbReference type="SUPFAM" id="SSF53098">
    <property type="entry name" value="Ribonuclease H-like"/>
    <property type="match status" value="1"/>
</dbReference>
<dbReference type="GO" id="GO:0071039">
    <property type="term" value="P:nuclear polyadenylation-dependent CUT catabolic process"/>
    <property type="evidence" value="ECO:0007669"/>
    <property type="project" value="TreeGrafter"/>
</dbReference>
<dbReference type="GO" id="GO:0071051">
    <property type="term" value="P:poly(A)-dependent snoRNA 3'-end processing"/>
    <property type="evidence" value="ECO:0007669"/>
    <property type="project" value="TreeGrafter"/>
</dbReference>
<dbReference type="GO" id="GO:0071035">
    <property type="term" value="P:nuclear polyadenylation-dependent rRNA catabolic process"/>
    <property type="evidence" value="ECO:0007669"/>
    <property type="project" value="TreeGrafter"/>
</dbReference>
<feature type="domain" description="HRDC" evidence="10">
    <location>
        <begin position="481"/>
        <end position="561"/>
    </location>
</feature>
<dbReference type="InterPro" id="IPR036397">
    <property type="entry name" value="RNaseH_sf"/>
</dbReference>
<dbReference type="AlphaFoldDB" id="A0A9P5JXZ9"/>
<gene>
    <name evidence="11" type="ORF">DFH94DRAFT_770160</name>
</gene>
<dbReference type="InterPro" id="IPR012588">
    <property type="entry name" value="Exosome-assoc_fac_Rrp6_N"/>
</dbReference>
<name>A0A9P5JXZ9_9AGAM</name>
<dbReference type="SMART" id="SM00341">
    <property type="entry name" value="HRDC"/>
    <property type="match status" value="1"/>
</dbReference>